<dbReference type="Pfam" id="PF13411">
    <property type="entry name" value="MerR_1"/>
    <property type="match status" value="1"/>
</dbReference>
<feature type="coiled-coil region" evidence="4">
    <location>
        <begin position="83"/>
        <end position="110"/>
    </location>
</feature>
<name>A0A1S2Q9I0_9ACTN</name>
<gene>
    <name evidence="6" type="ORF">BIV23_24235</name>
</gene>
<dbReference type="PROSITE" id="PS00552">
    <property type="entry name" value="HTH_MERR_1"/>
    <property type="match status" value="1"/>
</dbReference>
<dbReference type="SUPFAM" id="SSF52833">
    <property type="entry name" value="Thioredoxin-like"/>
    <property type="match status" value="1"/>
</dbReference>
<accession>A0A1S2Q9I0</accession>
<keyword evidence="3" id="KW-0804">Transcription</keyword>
<comment type="caution">
    <text evidence="6">The sequence shown here is derived from an EMBL/GenBank/DDBJ whole genome shotgun (WGS) entry which is preliminary data.</text>
</comment>
<dbReference type="EMBL" id="MLYO01000040">
    <property type="protein sequence ID" value="OIK02734.1"/>
    <property type="molecule type" value="Genomic_DNA"/>
</dbReference>
<dbReference type="Gene3D" id="3.40.30.10">
    <property type="entry name" value="Glutaredoxin"/>
    <property type="match status" value="1"/>
</dbReference>
<dbReference type="Proteomes" id="UP000179642">
    <property type="component" value="Unassembled WGS sequence"/>
</dbReference>
<keyword evidence="7" id="KW-1185">Reference proteome</keyword>
<dbReference type="SMART" id="SM00422">
    <property type="entry name" value="HTH_MERR"/>
    <property type="match status" value="1"/>
</dbReference>
<evidence type="ECO:0000256" key="2">
    <source>
        <dbReference type="ARBA" id="ARBA00023125"/>
    </source>
</evidence>
<dbReference type="InterPro" id="IPR000551">
    <property type="entry name" value="MerR-type_HTH_dom"/>
</dbReference>
<reference evidence="6 7" key="1">
    <citation type="submission" date="2016-10" db="EMBL/GenBank/DDBJ databases">
        <title>Genome sequence of Streptomyces sp. MUSC 1.</title>
        <authorList>
            <person name="Lee L.-H."/>
            <person name="Ser H.-L."/>
            <person name="Law J.W.-F."/>
        </authorList>
    </citation>
    <scope>NUCLEOTIDE SEQUENCE [LARGE SCALE GENOMIC DNA]</scope>
    <source>
        <strain evidence="6 7">MUSC 1</strain>
    </source>
</reference>
<keyword evidence="1" id="KW-0805">Transcription regulation</keyword>
<dbReference type="AlphaFoldDB" id="A0A1S2Q9I0"/>
<dbReference type="GO" id="GO:0003700">
    <property type="term" value="F:DNA-binding transcription factor activity"/>
    <property type="evidence" value="ECO:0007669"/>
    <property type="project" value="InterPro"/>
</dbReference>
<evidence type="ECO:0000256" key="4">
    <source>
        <dbReference type="SAM" id="Coils"/>
    </source>
</evidence>
<dbReference type="PANTHER" id="PTHR30204">
    <property type="entry name" value="REDOX-CYCLING DRUG-SENSING TRANSCRIPTIONAL ACTIVATOR SOXR"/>
    <property type="match status" value="1"/>
</dbReference>
<proteinExistence type="predicted"/>
<evidence type="ECO:0000313" key="6">
    <source>
        <dbReference type="EMBL" id="OIK02734.1"/>
    </source>
</evidence>
<evidence type="ECO:0000313" key="7">
    <source>
        <dbReference type="Proteomes" id="UP000179642"/>
    </source>
</evidence>
<dbReference type="CDD" id="cd01282">
    <property type="entry name" value="HTH_MerR-like_sg3"/>
    <property type="match status" value="1"/>
</dbReference>
<feature type="domain" description="HTH merR-type" evidence="5">
    <location>
        <begin position="1"/>
        <end position="68"/>
    </location>
</feature>
<dbReference type="Gene3D" id="1.10.1660.10">
    <property type="match status" value="1"/>
</dbReference>
<dbReference type="InterPro" id="IPR047057">
    <property type="entry name" value="MerR_fam"/>
</dbReference>
<evidence type="ECO:0000256" key="3">
    <source>
        <dbReference type="ARBA" id="ARBA00023163"/>
    </source>
</evidence>
<dbReference type="PANTHER" id="PTHR30204:SF94">
    <property type="entry name" value="HEAVY METAL-DEPENDENT TRANSCRIPTIONAL REGULATOR HI_0293-RELATED"/>
    <property type="match status" value="1"/>
</dbReference>
<evidence type="ECO:0000256" key="1">
    <source>
        <dbReference type="ARBA" id="ARBA00023015"/>
    </source>
</evidence>
<keyword evidence="4" id="KW-0175">Coiled coil</keyword>
<dbReference type="PROSITE" id="PS50937">
    <property type="entry name" value="HTH_MERR_2"/>
    <property type="match status" value="1"/>
</dbReference>
<organism evidence="6 7">
    <name type="scientific">Streptomyces monashensis</name>
    <dbReference type="NCBI Taxonomy" id="1678012"/>
    <lineage>
        <taxon>Bacteria</taxon>
        <taxon>Bacillati</taxon>
        <taxon>Actinomycetota</taxon>
        <taxon>Actinomycetes</taxon>
        <taxon>Kitasatosporales</taxon>
        <taxon>Streptomycetaceae</taxon>
        <taxon>Streptomyces</taxon>
    </lineage>
</organism>
<dbReference type="InterPro" id="IPR036249">
    <property type="entry name" value="Thioredoxin-like_sf"/>
</dbReference>
<dbReference type="GO" id="GO:0016491">
    <property type="term" value="F:oxidoreductase activity"/>
    <property type="evidence" value="ECO:0007669"/>
    <property type="project" value="InterPro"/>
</dbReference>
<dbReference type="GO" id="GO:0003677">
    <property type="term" value="F:DNA binding"/>
    <property type="evidence" value="ECO:0007669"/>
    <property type="project" value="UniProtKB-KW"/>
</dbReference>
<dbReference type="OrthoDB" id="5296483at2"/>
<dbReference type="Pfam" id="PF08534">
    <property type="entry name" value="Redoxin"/>
    <property type="match status" value="1"/>
</dbReference>
<dbReference type="InterPro" id="IPR009061">
    <property type="entry name" value="DNA-bd_dom_put_sf"/>
</dbReference>
<evidence type="ECO:0000259" key="5">
    <source>
        <dbReference type="PROSITE" id="PS50937"/>
    </source>
</evidence>
<dbReference type="InterPro" id="IPR013740">
    <property type="entry name" value="Redoxin"/>
</dbReference>
<dbReference type="SUPFAM" id="SSF46955">
    <property type="entry name" value="Putative DNA-binding domain"/>
    <property type="match status" value="1"/>
</dbReference>
<keyword evidence="2" id="KW-0238">DNA-binding</keyword>
<protein>
    <submittedName>
        <fullName evidence="6">Peroxiredoxin</fullName>
    </submittedName>
</protein>
<dbReference type="RefSeq" id="WP_071383049.1">
    <property type="nucleotide sequence ID" value="NZ_MLYO01000040.1"/>
</dbReference>
<dbReference type="PRINTS" id="PR00040">
    <property type="entry name" value="HTHMERR"/>
</dbReference>
<sequence>MRISELARRSGVTTKAVRYYESLGLITPGRLANGYRDYDEDDVRLVREIRALHRLGIPVERTRPFLECLAAGRAYADDCPASLATYREAIDELTERIEALTARRTTLIGNLNAAAHRGSAVVPSEESGTADDDYLTLPADLPVPEDDGAVEHLCGTAAPGVALCDTAGRTIRLDGLGPRRAVVYVYPLTGRPGTDLPEGWNSIPGARGCTPETCGFRDHFQDLLEAGAGRVYGLSSQDSPYQNEVVERLGLPFDMLSDPSFGLADALGLPTFEADGMRLFKRLTLVIRDGVIEHVFYPVFPPNEHPEQVLTWLRENPL</sequence>
<dbReference type="CDD" id="cd03017">
    <property type="entry name" value="PRX_BCP"/>
    <property type="match status" value="1"/>
</dbReference>